<dbReference type="InterPro" id="IPR039653">
    <property type="entry name" value="Prenyltransferase"/>
</dbReference>
<dbReference type="EMBL" id="UOFS01000013">
    <property type="protein sequence ID" value="VAW93653.1"/>
    <property type="molecule type" value="Genomic_DNA"/>
</dbReference>
<evidence type="ECO:0000256" key="5">
    <source>
        <dbReference type="SAM" id="Phobius"/>
    </source>
</evidence>
<name>A0A3B1A0L6_9ZZZZ</name>
<feature type="transmembrane region" description="Helical" evidence="5">
    <location>
        <begin position="240"/>
        <end position="258"/>
    </location>
</feature>
<dbReference type="CDD" id="cd13963">
    <property type="entry name" value="PT_UbiA_2"/>
    <property type="match status" value="1"/>
</dbReference>
<gene>
    <name evidence="6" type="ORF">MNBD_GAMMA22-813</name>
</gene>
<dbReference type="PANTHER" id="PTHR11048">
    <property type="entry name" value="PRENYLTRANSFERASES"/>
    <property type="match status" value="1"/>
</dbReference>
<evidence type="ECO:0000256" key="1">
    <source>
        <dbReference type="ARBA" id="ARBA00004141"/>
    </source>
</evidence>
<feature type="transmembrane region" description="Helical" evidence="5">
    <location>
        <begin position="208"/>
        <end position="228"/>
    </location>
</feature>
<reference evidence="6" key="1">
    <citation type="submission" date="2018-06" db="EMBL/GenBank/DDBJ databases">
        <authorList>
            <person name="Zhirakovskaya E."/>
        </authorList>
    </citation>
    <scope>NUCLEOTIDE SEQUENCE</scope>
</reference>
<dbReference type="GO" id="GO:0005886">
    <property type="term" value="C:plasma membrane"/>
    <property type="evidence" value="ECO:0007669"/>
    <property type="project" value="TreeGrafter"/>
</dbReference>
<accession>A0A3B1A0L6</accession>
<dbReference type="InterPro" id="IPR044878">
    <property type="entry name" value="UbiA_sf"/>
</dbReference>
<evidence type="ECO:0000256" key="2">
    <source>
        <dbReference type="ARBA" id="ARBA00022692"/>
    </source>
</evidence>
<evidence type="ECO:0000313" key="6">
    <source>
        <dbReference type="EMBL" id="VAW93653.1"/>
    </source>
</evidence>
<dbReference type="GO" id="GO:0016765">
    <property type="term" value="F:transferase activity, transferring alkyl or aryl (other than methyl) groups"/>
    <property type="evidence" value="ECO:0007669"/>
    <property type="project" value="InterPro"/>
</dbReference>
<dbReference type="Gene3D" id="1.10.357.140">
    <property type="entry name" value="UbiA prenyltransferase"/>
    <property type="match status" value="1"/>
</dbReference>
<evidence type="ECO:0000256" key="3">
    <source>
        <dbReference type="ARBA" id="ARBA00022989"/>
    </source>
</evidence>
<keyword evidence="2 5" id="KW-0812">Transmembrane</keyword>
<dbReference type="NCBIfam" id="NF006088">
    <property type="entry name" value="PRK08238.1"/>
    <property type="match status" value="1"/>
</dbReference>
<dbReference type="GO" id="GO:0009247">
    <property type="term" value="P:glycolipid biosynthetic process"/>
    <property type="evidence" value="ECO:0007669"/>
    <property type="project" value="TreeGrafter"/>
</dbReference>
<keyword evidence="3 5" id="KW-1133">Transmembrane helix</keyword>
<dbReference type="AlphaFoldDB" id="A0A3B1A0L6"/>
<sequence length="294" mass="33468">MNITTLKYLLLSCRPKQWVKNVLLFVPLVLAHKIQDISLWIDSIYAFVAFTLVASSIYIINDLSDIQVDKLHPTKKNRPLASGKVKTVHAISLVSLLLLTSGLLVLVLPIKFQLAIIVYLVITTVYTFKLKLIALLDVITLSCLYTLRILSGIFAIDVEVSYWLISFSIFFFLSLAFVKRYIELKNLLDTGVKKIPGRGYSIVDIENIRSFGITSGYLSVLIFALYINDEALIKLYSAPYWLWGISLLLLYWISRMWFIANNKLKSDDPVLFAVQDKTSYVVLLLCVFCFTMAI</sequence>
<comment type="subcellular location">
    <subcellularLocation>
        <location evidence="1">Membrane</location>
        <topology evidence="1">Multi-pass membrane protein</topology>
    </subcellularLocation>
</comment>
<feature type="transmembrane region" description="Helical" evidence="5">
    <location>
        <begin position="112"/>
        <end position="128"/>
    </location>
</feature>
<dbReference type="Pfam" id="PF01040">
    <property type="entry name" value="UbiA"/>
    <property type="match status" value="1"/>
</dbReference>
<feature type="transmembrane region" description="Helical" evidence="5">
    <location>
        <begin position="44"/>
        <end position="64"/>
    </location>
</feature>
<dbReference type="InterPro" id="IPR000537">
    <property type="entry name" value="UbiA_prenyltransferase"/>
</dbReference>
<proteinExistence type="predicted"/>
<protein>
    <submittedName>
        <fullName evidence="6">Integral membrane protein</fullName>
    </submittedName>
</protein>
<feature type="transmembrane region" description="Helical" evidence="5">
    <location>
        <begin position="160"/>
        <end position="178"/>
    </location>
</feature>
<keyword evidence="4 5" id="KW-0472">Membrane</keyword>
<evidence type="ECO:0000256" key="4">
    <source>
        <dbReference type="ARBA" id="ARBA00023136"/>
    </source>
</evidence>
<feature type="transmembrane region" description="Helical" evidence="5">
    <location>
        <begin position="85"/>
        <end position="106"/>
    </location>
</feature>
<dbReference type="PANTHER" id="PTHR11048:SF5">
    <property type="entry name" value="DECAPRENYL-PHOSPHATE PHOSPHORIBOSYLTRANSFERASE"/>
    <property type="match status" value="1"/>
</dbReference>
<organism evidence="6">
    <name type="scientific">hydrothermal vent metagenome</name>
    <dbReference type="NCBI Taxonomy" id="652676"/>
    <lineage>
        <taxon>unclassified sequences</taxon>
        <taxon>metagenomes</taxon>
        <taxon>ecological metagenomes</taxon>
    </lineage>
</organism>